<dbReference type="Gene3D" id="1.20.1290.10">
    <property type="entry name" value="AhpD-like"/>
    <property type="match status" value="1"/>
</dbReference>
<protein>
    <recommendedName>
        <fullName evidence="3">Carboxymuconolactone decarboxylase-like domain-containing protein</fullName>
    </recommendedName>
</protein>
<dbReference type="PANTHER" id="PTHR28180:SF2">
    <property type="entry name" value="PEROXISOMAL PROTEIN 2"/>
    <property type="match status" value="1"/>
</dbReference>
<keyword evidence="2" id="KW-1185">Reference proteome</keyword>
<dbReference type="SUPFAM" id="SSF69118">
    <property type="entry name" value="AhpD-like"/>
    <property type="match status" value="1"/>
</dbReference>
<dbReference type="EMBL" id="JAEPRE010000095">
    <property type="protein sequence ID" value="KAG2232919.1"/>
    <property type="molecule type" value="Genomic_DNA"/>
</dbReference>
<dbReference type="InterPro" id="IPR029032">
    <property type="entry name" value="AhpD-like"/>
</dbReference>
<evidence type="ECO:0000313" key="2">
    <source>
        <dbReference type="Proteomes" id="UP000613177"/>
    </source>
</evidence>
<evidence type="ECO:0008006" key="3">
    <source>
        <dbReference type="Google" id="ProtNLM"/>
    </source>
</evidence>
<dbReference type="Proteomes" id="UP000613177">
    <property type="component" value="Unassembled WGS sequence"/>
</dbReference>
<reference evidence="1" key="1">
    <citation type="submission" date="2021-01" db="EMBL/GenBank/DDBJ databases">
        <title>Metabolic potential, ecology and presence of endohyphal bacteria is reflected in genomic diversity of Mucoromycotina.</title>
        <authorList>
            <person name="Muszewska A."/>
            <person name="Okrasinska A."/>
            <person name="Steczkiewicz K."/>
            <person name="Drgas O."/>
            <person name="Orlowska M."/>
            <person name="Perlinska-Lenart U."/>
            <person name="Aleksandrzak-Piekarczyk T."/>
            <person name="Szatraj K."/>
            <person name="Zielenkiewicz U."/>
            <person name="Pilsyk S."/>
            <person name="Malc E."/>
            <person name="Mieczkowski P."/>
            <person name="Kruszewska J.S."/>
            <person name="Biernat P."/>
            <person name="Pawlowska J."/>
        </authorList>
    </citation>
    <scope>NUCLEOTIDE SEQUENCE</scope>
    <source>
        <strain evidence="1">WA0000018081</strain>
    </source>
</reference>
<evidence type="ECO:0000313" key="1">
    <source>
        <dbReference type="EMBL" id="KAG2232919.1"/>
    </source>
</evidence>
<name>A0A8H7SLT5_9FUNG</name>
<organism evidence="1 2">
    <name type="scientific">Thamnidium elegans</name>
    <dbReference type="NCBI Taxonomy" id="101142"/>
    <lineage>
        <taxon>Eukaryota</taxon>
        <taxon>Fungi</taxon>
        <taxon>Fungi incertae sedis</taxon>
        <taxon>Mucoromycota</taxon>
        <taxon>Mucoromycotina</taxon>
        <taxon>Mucoromycetes</taxon>
        <taxon>Mucorales</taxon>
        <taxon>Mucorineae</taxon>
        <taxon>Mucoraceae</taxon>
        <taxon>Thamnidium</taxon>
    </lineage>
</organism>
<dbReference type="InterPro" id="IPR052999">
    <property type="entry name" value="PTS1_Protein"/>
</dbReference>
<dbReference type="PANTHER" id="PTHR28180">
    <property type="entry name" value="CONSERVED MITOCHONDRIAL PROTEIN-RELATED"/>
    <property type="match status" value="1"/>
</dbReference>
<sequence>MKMNTPDYLIYIELAKLIYTKDICPSLAAMLLCVSLGASNHPLGIPVIVNKYLNTVESLEEKIQWVEYTRNAIMKSTAICGIARGINSHGALFNSLPKEYQDLLSKTPTLDKEVNEWIPRSLELLDTVYGDSLDRVLGNVKAIGSDLYFWAFFVYGNVFYNRSLTNLIETELVIIATLIQMDTLPQLHDHLDNARRVGATDVQVTATQLIGNSVKNAF</sequence>
<proteinExistence type="predicted"/>
<comment type="caution">
    <text evidence="1">The sequence shown here is derived from an EMBL/GenBank/DDBJ whole genome shotgun (WGS) entry which is preliminary data.</text>
</comment>
<dbReference type="AlphaFoldDB" id="A0A8H7SLT5"/>
<accession>A0A8H7SLT5</accession>
<gene>
    <name evidence="1" type="ORF">INT48_006173</name>
</gene>